<organism evidence="2 3">
    <name type="scientific">Brenthis ino</name>
    <name type="common">lesser marbled fritillary</name>
    <dbReference type="NCBI Taxonomy" id="405034"/>
    <lineage>
        <taxon>Eukaryota</taxon>
        <taxon>Metazoa</taxon>
        <taxon>Ecdysozoa</taxon>
        <taxon>Arthropoda</taxon>
        <taxon>Hexapoda</taxon>
        <taxon>Insecta</taxon>
        <taxon>Pterygota</taxon>
        <taxon>Neoptera</taxon>
        <taxon>Endopterygota</taxon>
        <taxon>Lepidoptera</taxon>
        <taxon>Glossata</taxon>
        <taxon>Ditrysia</taxon>
        <taxon>Papilionoidea</taxon>
        <taxon>Nymphalidae</taxon>
        <taxon>Heliconiinae</taxon>
        <taxon>Argynnini</taxon>
        <taxon>Brenthis</taxon>
    </lineage>
</organism>
<name>A0A8J9YIM2_9NEOP</name>
<accession>A0A8J9YIM2</accession>
<protein>
    <submittedName>
        <fullName evidence="2">Uncharacterized protein</fullName>
    </submittedName>
</protein>
<evidence type="ECO:0000313" key="3">
    <source>
        <dbReference type="Proteomes" id="UP000838878"/>
    </source>
</evidence>
<reference evidence="2" key="1">
    <citation type="submission" date="2021-12" db="EMBL/GenBank/DDBJ databases">
        <authorList>
            <person name="Martin H S."/>
        </authorList>
    </citation>
    <scope>NUCLEOTIDE SEQUENCE</scope>
</reference>
<dbReference type="OrthoDB" id="7228128at2759"/>
<dbReference type="EMBL" id="OV170227">
    <property type="protein sequence ID" value="CAH0728055.1"/>
    <property type="molecule type" value="Genomic_DNA"/>
</dbReference>
<evidence type="ECO:0000256" key="1">
    <source>
        <dbReference type="SAM" id="MobiDB-lite"/>
    </source>
</evidence>
<gene>
    <name evidence="2" type="ORF">BINO364_LOCUS13318</name>
</gene>
<feature type="region of interest" description="Disordered" evidence="1">
    <location>
        <begin position="85"/>
        <end position="133"/>
    </location>
</feature>
<keyword evidence="3" id="KW-1185">Reference proteome</keyword>
<sequence>MRAQIPEEIDINDENNIGQNYEKYSHEPLHLPSDVDFMPRRNDRIEMPSLKYRFPKSLNLNDSESTGSPKEEIVLFVNTPVEYEFKPTQRPKKPKPTRPTFSKIKNKDSDENEDRPFTNSMAGQSQIGDRESQTVVKPTVIVNFRGSVMHRESDIRLERKNNENDTVIAQNIFNIKQEIKLDGASDLSSGGDFKRLPAKVKQDVNVSSRGSQFEEDMMMCETSSSKEKGSRSSRQNDVLQILFTI</sequence>
<feature type="non-terminal residue" evidence="2">
    <location>
        <position position="245"/>
    </location>
</feature>
<dbReference type="AlphaFoldDB" id="A0A8J9YIM2"/>
<dbReference type="Proteomes" id="UP000838878">
    <property type="component" value="Chromosome 7"/>
</dbReference>
<evidence type="ECO:0000313" key="2">
    <source>
        <dbReference type="EMBL" id="CAH0728055.1"/>
    </source>
</evidence>
<feature type="compositionally biased region" description="Polar residues" evidence="1">
    <location>
        <begin position="117"/>
        <end position="127"/>
    </location>
</feature>
<proteinExistence type="predicted"/>